<name>A0ABP7CY38_9MICC</name>
<comment type="caution">
    <text evidence="3">The sequence shown here is derived from an EMBL/GenBank/DDBJ whole genome shotgun (WGS) entry which is preliminary data.</text>
</comment>
<evidence type="ECO:0000313" key="4">
    <source>
        <dbReference type="Proteomes" id="UP001501536"/>
    </source>
</evidence>
<keyword evidence="2" id="KW-0812">Transmembrane</keyword>
<evidence type="ECO:0000256" key="1">
    <source>
        <dbReference type="SAM" id="MobiDB-lite"/>
    </source>
</evidence>
<feature type="compositionally biased region" description="Polar residues" evidence="1">
    <location>
        <begin position="239"/>
        <end position="250"/>
    </location>
</feature>
<gene>
    <name evidence="3" type="ORF">GCM10022377_06690</name>
</gene>
<proteinExistence type="predicted"/>
<feature type="transmembrane region" description="Helical" evidence="2">
    <location>
        <begin position="81"/>
        <end position="101"/>
    </location>
</feature>
<keyword evidence="2" id="KW-1133">Transmembrane helix</keyword>
<feature type="region of interest" description="Disordered" evidence="1">
    <location>
        <begin position="1"/>
        <end position="59"/>
    </location>
</feature>
<sequence length="250" mass="26040">MDMRAPAPIRRASRSTGPQNPASTSSRQRPAFTPPNTDGATALAVEPAPGSASAPAFDAPSRRRTPLAIVPAVTSNRRLPFLLLCVFFLMAALAGVLLLNINVSSGQYELVKLRGQERTLTQENEALAQQVQHLQAPQNLAHKAADLGMVKPGDVAAIDLGTGKVSGVATPATEEDTVTSFVEAPKTAPEPVKKTSAEKKAPPAANTEAKRGTGEEQAGSSTQSAESRNFTEAELNGGTIPSPTQSGDQP</sequence>
<protein>
    <recommendedName>
        <fullName evidence="5">Cell division protein FtsL</fullName>
    </recommendedName>
</protein>
<feature type="compositionally biased region" description="Low complexity" evidence="1">
    <location>
        <begin position="1"/>
        <end position="10"/>
    </location>
</feature>
<keyword evidence="2" id="KW-0472">Membrane</keyword>
<organism evidence="3 4">
    <name type="scientific">Zhihengliuella alba</name>
    <dbReference type="NCBI Taxonomy" id="547018"/>
    <lineage>
        <taxon>Bacteria</taxon>
        <taxon>Bacillati</taxon>
        <taxon>Actinomycetota</taxon>
        <taxon>Actinomycetes</taxon>
        <taxon>Micrococcales</taxon>
        <taxon>Micrococcaceae</taxon>
        <taxon>Zhihengliuella</taxon>
    </lineage>
</organism>
<keyword evidence="4" id="KW-1185">Reference proteome</keyword>
<feature type="compositionally biased region" description="Basic and acidic residues" evidence="1">
    <location>
        <begin position="191"/>
        <end position="201"/>
    </location>
</feature>
<evidence type="ECO:0000313" key="3">
    <source>
        <dbReference type="EMBL" id="GAA3696496.1"/>
    </source>
</evidence>
<evidence type="ECO:0008006" key="5">
    <source>
        <dbReference type="Google" id="ProtNLM"/>
    </source>
</evidence>
<dbReference type="Proteomes" id="UP001501536">
    <property type="component" value="Unassembled WGS sequence"/>
</dbReference>
<reference evidence="4" key="1">
    <citation type="journal article" date="2019" name="Int. J. Syst. Evol. Microbiol.">
        <title>The Global Catalogue of Microorganisms (GCM) 10K type strain sequencing project: providing services to taxonomists for standard genome sequencing and annotation.</title>
        <authorList>
            <consortium name="The Broad Institute Genomics Platform"/>
            <consortium name="The Broad Institute Genome Sequencing Center for Infectious Disease"/>
            <person name="Wu L."/>
            <person name="Ma J."/>
        </authorList>
    </citation>
    <scope>NUCLEOTIDE SEQUENCE [LARGE SCALE GENOMIC DNA]</scope>
    <source>
        <strain evidence="4">JCM 16961</strain>
    </source>
</reference>
<evidence type="ECO:0000256" key="2">
    <source>
        <dbReference type="SAM" id="Phobius"/>
    </source>
</evidence>
<accession>A0ABP7CY38</accession>
<feature type="region of interest" description="Disordered" evidence="1">
    <location>
        <begin position="166"/>
        <end position="250"/>
    </location>
</feature>
<feature type="compositionally biased region" description="Polar residues" evidence="1">
    <location>
        <begin position="218"/>
        <end position="230"/>
    </location>
</feature>
<dbReference type="EMBL" id="BAABCJ010000001">
    <property type="protein sequence ID" value="GAA3696496.1"/>
    <property type="molecule type" value="Genomic_DNA"/>
</dbReference>
<feature type="compositionally biased region" description="Polar residues" evidence="1">
    <location>
        <begin position="16"/>
        <end position="39"/>
    </location>
</feature>